<name>A0A699T3L0_TANCI</name>
<feature type="region of interest" description="Disordered" evidence="1">
    <location>
        <begin position="1"/>
        <end position="48"/>
    </location>
</feature>
<gene>
    <name evidence="2" type="ORF">Tci_876971</name>
</gene>
<reference evidence="2" key="1">
    <citation type="journal article" date="2019" name="Sci. Rep.">
        <title>Draft genome of Tanacetum cinerariifolium, the natural source of mosquito coil.</title>
        <authorList>
            <person name="Yamashiro T."/>
            <person name="Shiraishi A."/>
            <person name="Satake H."/>
            <person name="Nakayama K."/>
        </authorList>
    </citation>
    <scope>NUCLEOTIDE SEQUENCE</scope>
</reference>
<feature type="non-terminal residue" evidence="2">
    <location>
        <position position="1"/>
    </location>
</feature>
<evidence type="ECO:0000313" key="2">
    <source>
        <dbReference type="EMBL" id="GFD05002.1"/>
    </source>
</evidence>
<feature type="compositionally biased region" description="Low complexity" evidence="1">
    <location>
        <begin position="13"/>
        <end position="33"/>
    </location>
</feature>
<evidence type="ECO:0000256" key="1">
    <source>
        <dbReference type="SAM" id="MobiDB-lite"/>
    </source>
</evidence>
<sequence>PAESSVRRIRPTSRGLLHSAGAAGSAGRWSWRVRPPPPTPVRRSPAFSGHRARACRAGAVAGQVAGRPVADAVRSGSGCLGRNARTVAQEAPSVRQGRAGRA</sequence>
<feature type="region of interest" description="Disordered" evidence="1">
    <location>
        <begin position="74"/>
        <end position="102"/>
    </location>
</feature>
<dbReference type="EMBL" id="BKCJ011215397">
    <property type="protein sequence ID" value="GFD05002.1"/>
    <property type="molecule type" value="Genomic_DNA"/>
</dbReference>
<protein>
    <submittedName>
        <fullName evidence="2">Uncharacterized protein</fullName>
    </submittedName>
</protein>
<accession>A0A699T3L0</accession>
<organism evidence="2">
    <name type="scientific">Tanacetum cinerariifolium</name>
    <name type="common">Dalmatian daisy</name>
    <name type="synonym">Chrysanthemum cinerariifolium</name>
    <dbReference type="NCBI Taxonomy" id="118510"/>
    <lineage>
        <taxon>Eukaryota</taxon>
        <taxon>Viridiplantae</taxon>
        <taxon>Streptophyta</taxon>
        <taxon>Embryophyta</taxon>
        <taxon>Tracheophyta</taxon>
        <taxon>Spermatophyta</taxon>
        <taxon>Magnoliopsida</taxon>
        <taxon>eudicotyledons</taxon>
        <taxon>Gunneridae</taxon>
        <taxon>Pentapetalae</taxon>
        <taxon>asterids</taxon>
        <taxon>campanulids</taxon>
        <taxon>Asterales</taxon>
        <taxon>Asteraceae</taxon>
        <taxon>Asteroideae</taxon>
        <taxon>Anthemideae</taxon>
        <taxon>Anthemidinae</taxon>
        <taxon>Tanacetum</taxon>
    </lineage>
</organism>
<proteinExistence type="predicted"/>
<comment type="caution">
    <text evidence="2">The sequence shown here is derived from an EMBL/GenBank/DDBJ whole genome shotgun (WGS) entry which is preliminary data.</text>
</comment>
<dbReference type="AlphaFoldDB" id="A0A699T3L0"/>